<sequence length="332" mass="38568">MKLDCLLLADIFENFRRSCHKNYKLDPAHYVSLPSVSFDCALLESGMEIELLTDITMINFCEKAVRGGLAQCSNHWAKANNKYMKQYDSSKPPRYIISWDHNNLYGWGLSQPLPYAGFTWIENVADFDVRSIPDDGPYGYFVETNIKYPVELHELHSDYPFCPERLVPPNSVSNNEKLLATSLDKNRYVLHFRNLKQILEHKLEVEILRVLQFKQKPWLASYIEKNTKLRQAAVSSFEANTYKLLSNSIFGKSLENLRRRTDCRLINHWSGRFGLESLISLPNFDKLTVFDGNLARVHLNHSVICLNKPIFIGITTLDVTKTLMYDFYYNYV</sequence>
<name>A0ACC2NK66_9HYME</name>
<gene>
    <name evidence="1" type="ORF">QAD02_002280</name>
</gene>
<keyword evidence="2" id="KW-1185">Reference proteome</keyword>
<dbReference type="Proteomes" id="UP001239111">
    <property type="component" value="Chromosome 3"/>
</dbReference>
<accession>A0ACC2NK66</accession>
<proteinExistence type="predicted"/>
<comment type="caution">
    <text evidence="1">The sequence shown here is derived from an EMBL/GenBank/DDBJ whole genome shotgun (WGS) entry which is preliminary data.</text>
</comment>
<evidence type="ECO:0000313" key="1">
    <source>
        <dbReference type="EMBL" id="KAJ8671021.1"/>
    </source>
</evidence>
<protein>
    <submittedName>
        <fullName evidence="1">Uncharacterized protein</fullName>
    </submittedName>
</protein>
<evidence type="ECO:0000313" key="2">
    <source>
        <dbReference type="Proteomes" id="UP001239111"/>
    </source>
</evidence>
<dbReference type="EMBL" id="CM056743">
    <property type="protein sequence ID" value="KAJ8671021.1"/>
    <property type="molecule type" value="Genomic_DNA"/>
</dbReference>
<organism evidence="1 2">
    <name type="scientific">Eretmocerus hayati</name>
    <dbReference type="NCBI Taxonomy" id="131215"/>
    <lineage>
        <taxon>Eukaryota</taxon>
        <taxon>Metazoa</taxon>
        <taxon>Ecdysozoa</taxon>
        <taxon>Arthropoda</taxon>
        <taxon>Hexapoda</taxon>
        <taxon>Insecta</taxon>
        <taxon>Pterygota</taxon>
        <taxon>Neoptera</taxon>
        <taxon>Endopterygota</taxon>
        <taxon>Hymenoptera</taxon>
        <taxon>Apocrita</taxon>
        <taxon>Proctotrupomorpha</taxon>
        <taxon>Chalcidoidea</taxon>
        <taxon>Aphelinidae</taxon>
        <taxon>Aphelininae</taxon>
        <taxon>Eretmocerus</taxon>
    </lineage>
</organism>
<reference evidence="1" key="1">
    <citation type="submission" date="2023-04" db="EMBL/GenBank/DDBJ databases">
        <title>A chromosome-level genome assembly of the parasitoid wasp Eretmocerus hayati.</title>
        <authorList>
            <person name="Zhong Y."/>
            <person name="Liu S."/>
            <person name="Liu Y."/>
        </authorList>
    </citation>
    <scope>NUCLEOTIDE SEQUENCE</scope>
    <source>
        <strain evidence="1">ZJU_SS_LIU_2023</strain>
    </source>
</reference>